<evidence type="ECO:0000313" key="2">
    <source>
        <dbReference type="EMBL" id="CEM48841.1"/>
    </source>
</evidence>
<feature type="region of interest" description="Disordered" evidence="1">
    <location>
        <begin position="468"/>
        <end position="494"/>
    </location>
</feature>
<dbReference type="EMBL" id="CDMZ01004161">
    <property type="protein sequence ID" value="CEM48841.1"/>
    <property type="molecule type" value="Genomic_DNA"/>
</dbReference>
<dbReference type="VEuPathDB" id="CryptoDB:Cvel_9052"/>
<sequence length="494" mass="53913">MPRTGPGGTTVAVLKKAVQRALRFAEGKELPRETFGEFQDPCCLLSTLNTEGSVSMRQLAFEDSLRNNAKALMRELLCFEDGSLRPLLTTTTDRQDVSLPLPVSLAFPGEASPGRFRNSLKELAMGVFRVDHSSARVHQRERRALLQAAREKVEKGSMLDDTRKLIEADLDMFSSERPSSDISARLSLVQRLKGTTAEKGAAQWIRSLVLSNDGNRSDKSRPRGGFGAANVSAGVSCLCVGVVPSLLFEDVGTLLKKLKERVSSEEWAAFDPSAVAARLCAEMKEDAEKRGVAKASGENVTESVHLPPDGFSPEMQLDLLTLLFLCLAGSLLSDRLLLWQFRSAAEREAKTQSVVRDLCEVAKWRLFFEDEESLSEEQRVMMRKFFQRVTEGTSTASSTSGKGAEAEKERLSMVLEPFREALKRPRASVLALKIGETEENHECPVRIQRVLGDGTTGVVLLAALEREAGGGASSGGKTEGDRCSAEGFLPSGVD</sequence>
<evidence type="ECO:0000256" key="1">
    <source>
        <dbReference type="SAM" id="MobiDB-lite"/>
    </source>
</evidence>
<organism evidence="2">
    <name type="scientific">Chromera velia CCMP2878</name>
    <dbReference type="NCBI Taxonomy" id="1169474"/>
    <lineage>
        <taxon>Eukaryota</taxon>
        <taxon>Sar</taxon>
        <taxon>Alveolata</taxon>
        <taxon>Colpodellida</taxon>
        <taxon>Chromeraceae</taxon>
        <taxon>Chromera</taxon>
    </lineage>
</organism>
<reference evidence="2" key="1">
    <citation type="submission" date="2014-11" db="EMBL/GenBank/DDBJ databases">
        <authorList>
            <person name="Otto D Thomas"/>
            <person name="Naeem Raeece"/>
        </authorList>
    </citation>
    <scope>NUCLEOTIDE SEQUENCE</scope>
</reference>
<accession>A0A0G4HWF8</accession>
<protein>
    <submittedName>
        <fullName evidence="2">Uncharacterized protein</fullName>
    </submittedName>
</protein>
<name>A0A0G4HWF8_9ALVE</name>
<proteinExistence type="predicted"/>
<dbReference type="AlphaFoldDB" id="A0A0G4HWF8"/>
<gene>
    <name evidence="2" type="ORF">Cvel_9052</name>
</gene>